<reference evidence="2 3" key="1">
    <citation type="submission" date="2020-07" db="EMBL/GenBank/DDBJ databases">
        <authorList>
            <person name="Feng X."/>
        </authorList>
    </citation>
    <scope>NUCLEOTIDE SEQUENCE [LARGE SCALE GENOMIC DNA]</scope>
    <source>
        <strain evidence="2 3">JCM31066</strain>
    </source>
</reference>
<accession>A0A842H9Z5</accession>
<keyword evidence="1" id="KW-1133">Transmembrane helix</keyword>
<keyword evidence="1" id="KW-0812">Transmembrane</keyword>
<sequence length="230" mass="24984">MPKKSQRERDAENRSTGSLLTSLVLALCFALLGFVLGVTHLALMPVQTVRKLPAQGDRDPRVVYYVQPSGGSAPTYQIKENTLYSREGGTVSVSADELNTWATNTFRFARAPEGTDEGGVVLIPSSPRFNLTDGSLNMAVMLEVRAYGKTHKVLFQTQGAFERGADGVVFVPQESYLGSAKLPPEVVTPLVNNFIYDIFASSEAGEALLEAWDNLSDVRIEGNTLQLVKG</sequence>
<dbReference type="Proteomes" id="UP000546464">
    <property type="component" value="Unassembled WGS sequence"/>
</dbReference>
<keyword evidence="3" id="KW-1185">Reference proteome</keyword>
<evidence type="ECO:0000256" key="1">
    <source>
        <dbReference type="SAM" id="Phobius"/>
    </source>
</evidence>
<gene>
    <name evidence="2" type="ORF">H5P28_02540</name>
</gene>
<dbReference type="EMBL" id="JACHVB010000012">
    <property type="protein sequence ID" value="MBC2593130.1"/>
    <property type="molecule type" value="Genomic_DNA"/>
</dbReference>
<evidence type="ECO:0000313" key="3">
    <source>
        <dbReference type="Proteomes" id="UP000546464"/>
    </source>
</evidence>
<comment type="caution">
    <text evidence="2">The sequence shown here is derived from an EMBL/GenBank/DDBJ whole genome shotgun (WGS) entry which is preliminary data.</text>
</comment>
<keyword evidence="1" id="KW-0472">Membrane</keyword>
<organism evidence="2 3">
    <name type="scientific">Ruficoccus amylovorans</name>
    <dbReference type="NCBI Taxonomy" id="1804625"/>
    <lineage>
        <taxon>Bacteria</taxon>
        <taxon>Pseudomonadati</taxon>
        <taxon>Verrucomicrobiota</taxon>
        <taxon>Opitutia</taxon>
        <taxon>Puniceicoccales</taxon>
        <taxon>Cerasicoccaceae</taxon>
        <taxon>Ruficoccus</taxon>
    </lineage>
</organism>
<proteinExistence type="predicted"/>
<feature type="transmembrane region" description="Helical" evidence="1">
    <location>
        <begin position="20"/>
        <end position="43"/>
    </location>
</feature>
<name>A0A842H9Z5_9BACT</name>
<dbReference type="AlphaFoldDB" id="A0A842H9Z5"/>
<dbReference type="RefSeq" id="WP_185674125.1">
    <property type="nucleotide sequence ID" value="NZ_JACHVB010000012.1"/>
</dbReference>
<evidence type="ECO:0000313" key="2">
    <source>
        <dbReference type="EMBL" id="MBC2593130.1"/>
    </source>
</evidence>
<protein>
    <submittedName>
        <fullName evidence="2">Uncharacterized protein</fullName>
    </submittedName>
</protein>